<evidence type="ECO:0000259" key="13">
    <source>
        <dbReference type="PROSITE" id="PS52019"/>
    </source>
</evidence>
<dbReference type="InterPro" id="IPR014030">
    <property type="entry name" value="Ketoacyl_synth_N"/>
</dbReference>
<feature type="region of interest" description="N-terminal hotdog fold" evidence="9">
    <location>
        <begin position="927"/>
        <end position="1048"/>
    </location>
</feature>
<dbReference type="Gene3D" id="3.40.366.10">
    <property type="entry name" value="Malonyl-Coenzyme A Acyl Carrier Protein, domain 2"/>
    <property type="match status" value="2"/>
</dbReference>
<dbReference type="Pfam" id="PF14765">
    <property type="entry name" value="PS-DH"/>
    <property type="match status" value="2"/>
</dbReference>
<feature type="active site" description="Proton donor; for dehydratase activity" evidence="9">
    <location>
        <position position="1119"/>
    </location>
</feature>
<dbReference type="InterPro" id="IPR015083">
    <property type="entry name" value="NorB/c/GfsB-D-like_docking"/>
</dbReference>
<keyword evidence="4" id="KW-0597">Phosphoprotein</keyword>
<dbReference type="SMART" id="SM00822">
    <property type="entry name" value="PKS_KR"/>
    <property type="match status" value="2"/>
</dbReference>
<dbReference type="GO" id="GO:0004315">
    <property type="term" value="F:3-oxoacyl-[acyl-carrier-protein] synthase activity"/>
    <property type="evidence" value="ECO:0007669"/>
    <property type="project" value="InterPro"/>
</dbReference>
<dbReference type="FunFam" id="3.40.366.10:FF:000002">
    <property type="entry name" value="Probable polyketide synthase 2"/>
    <property type="match status" value="1"/>
</dbReference>
<proteinExistence type="predicted"/>
<dbReference type="InterPro" id="IPR055123">
    <property type="entry name" value="SpnB-like_Rossmann"/>
</dbReference>
<dbReference type="SMART" id="SM00823">
    <property type="entry name" value="PKS_PP"/>
    <property type="match status" value="2"/>
</dbReference>
<dbReference type="Pfam" id="PF00698">
    <property type="entry name" value="Acyl_transf_1"/>
    <property type="match status" value="2"/>
</dbReference>
<dbReference type="PANTHER" id="PTHR43775:SF51">
    <property type="entry name" value="INACTIVE PHENOLPHTHIOCEROL SYNTHESIS POLYKETIDE SYNTHASE TYPE I PKS1-RELATED"/>
    <property type="match status" value="1"/>
</dbReference>
<evidence type="ECO:0000259" key="12">
    <source>
        <dbReference type="PROSITE" id="PS52004"/>
    </source>
</evidence>
<dbReference type="Gene3D" id="3.40.50.720">
    <property type="entry name" value="NAD(P)-binding Rossmann-like Domain"/>
    <property type="match status" value="2"/>
</dbReference>
<dbReference type="InterPro" id="IPR014031">
    <property type="entry name" value="Ketoacyl_synth_C"/>
</dbReference>
<evidence type="ECO:0000313" key="15">
    <source>
        <dbReference type="Proteomes" id="UP000031523"/>
    </source>
</evidence>
<evidence type="ECO:0000256" key="4">
    <source>
        <dbReference type="ARBA" id="ARBA00022553"/>
    </source>
</evidence>
<evidence type="ECO:0000256" key="6">
    <source>
        <dbReference type="ARBA" id="ARBA00023194"/>
    </source>
</evidence>
<keyword evidence="15" id="KW-1185">Reference proteome</keyword>
<dbReference type="Pfam" id="PF00550">
    <property type="entry name" value="PP-binding"/>
    <property type="match status" value="2"/>
</dbReference>
<dbReference type="InterPro" id="IPR016039">
    <property type="entry name" value="Thiolase-like"/>
</dbReference>
<keyword evidence="5" id="KW-0808">Transferase</keyword>
<feature type="domain" description="Ketosynthase family 3 (KS3)" evidence="12">
    <location>
        <begin position="1773"/>
        <end position="2198"/>
    </location>
</feature>
<dbReference type="InterPro" id="IPR001227">
    <property type="entry name" value="Ac_transferase_dom_sf"/>
</dbReference>
<dbReference type="CDD" id="cd08956">
    <property type="entry name" value="KR_3_FAS_SDR_x"/>
    <property type="match status" value="2"/>
</dbReference>
<dbReference type="PANTHER" id="PTHR43775">
    <property type="entry name" value="FATTY ACID SYNTHASE"/>
    <property type="match status" value="1"/>
</dbReference>
<feature type="domain" description="PKS/mFAS DH" evidence="13">
    <location>
        <begin position="2652"/>
        <end position="2920"/>
    </location>
</feature>
<feature type="active site" description="Proton acceptor; for dehydratase activity" evidence="9">
    <location>
        <position position="2684"/>
    </location>
</feature>
<feature type="domain" description="PKS/mFAS DH" evidence="13">
    <location>
        <begin position="927"/>
        <end position="1196"/>
    </location>
</feature>
<dbReference type="Pfam" id="PF08990">
    <property type="entry name" value="Docking"/>
    <property type="match status" value="1"/>
</dbReference>
<dbReference type="PROSITE" id="PS50075">
    <property type="entry name" value="CARRIER"/>
    <property type="match status" value="2"/>
</dbReference>
<dbReference type="Gene3D" id="3.30.70.3290">
    <property type="match status" value="2"/>
</dbReference>
<dbReference type="FunFam" id="3.40.47.10:FF:000019">
    <property type="entry name" value="Polyketide synthase type I"/>
    <property type="match status" value="2"/>
</dbReference>
<dbReference type="CDD" id="cd00833">
    <property type="entry name" value="PKS"/>
    <property type="match status" value="2"/>
</dbReference>
<dbReference type="EMBL" id="CP010519">
    <property type="protein sequence ID" value="AJE81264.1"/>
    <property type="molecule type" value="Genomic_DNA"/>
</dbReference>
<dbReference type="Pfam" id="PF21089">
    <property type="entry name" value="PKS_DH_N"/>
    <property type="match status" value="2"/>
</dbReference>
<dbReference type="SUPFAM" id="SSF53901">
    <property type="entry name" value="Thiolase-like"/>
    <property type="match status" value="2"/>
</dbReference>
<dbReference type="InterPro" id="IPR001031">
    <property type="entry name" value="Thioesterase"/>
</dbReference>
<dbReference type="PROSITE" id="PS52004">
    <property type="entry name" value="KS3_2"/>
    <property type="match status" value="2"/>
</dbReference>
<evidence type="ECO:0000313" key="14">
    <source>
        <dbReference type="EMBL" id="AJE81264.1"/>
    </source>
</evidence>
<dbReference type="Gene3D" id="1.10.1200.10">
    <property type="entry name" value="ACP-like"/>
    <property type="match status" value="2"/>
</dbReference>
<dbReference type="SMART" id="SM00826">
    <property type="entry name" value="PKS_DH"/>
    <property type="match status" value="2"/>
</dbReference>
<dbReference type="SMART" id="SM00824">
    <property type="entry name" value="PKS_TE"/>
    <property type="match status" value="1"/>
</dbReference>
<dbReference type="InterPro" id="IPR013968">
    <property type="entry name" value="PKS_KR"/>
</dbReference>
<dbReference type="InterPro" id="IPR016035">
    <property type="entry name" value="Acyl_Trfase/lysoPLipase"/>
</dbReference>
<comment type="cofactor">
    <cofactor evidence="1">
        <name>pantetheine 4'-phosphate</name>
        <dbReference type="ChEBI" id="CHEBI:47942"/>
    </cofactor>
</comment>
<dbReference type="SUPFAM" id="SSF51735">
    <property type="entry name" value="NAD(P)-binding Rossmann-fold domains"/>
    <property type="match status" value="4"/>
</dbReference>
<dbReference type="Gene3D" id="3.10.129.110">
    <property type="entry name" value="Polyketide synthase dehydratase"/>
    <property type="match status" value="2"/>
</dbReference>
<dbReference type="Proteomes" id="UP000031523">
    <property type="component" value="Chromosome"/>
</dbReference>
<dbReference type="InterPro" id="IPR036736">
    <property type="entry name" value="ACP-like_sf"/>
</dbReference>
<dbReference type="InterPro" id="IPR057326">
    <property type="entry name" value="KR_dom"/>
</dbReference>
<feature type="domain" description="Carrier" evidence="11">
    <location>
        <begin position="1676"/>
        <end position="1751"/>
    </location>
</feature>
<evidence type="ECO:0000256" key="7">
    <source>
        <dbReference type="ARBA" id="ARBA00023268"/>
    </source>
</evidence>
<protein>
    <submittedName>
        <fullName evidence="14">Polyketide synthase type I</fullName>
    </submittedName>
</protein>
<reference evidence="14 15" key="1">
    <citation type="submission" date="2015-01" db="EMBL/GenBank/DDBJ databases">
        <title>Enhanced salinomycin production by adjusting the supply of polyketide extender units in Streptomyce albus DSM 41398.</title>
        <authorList>
            <person name="Lu C."/>
        </authorList>
    </citation>
    <scope>NUCLEOTIDE SEQUENCE [LARGE SCALE GENOMIC DNA]</scope>
    <source>
        <strain evidence="15">ATCC 21838 / DSM 41398 / FERM P-419 / JCM 4703 / NBRC 107858</strain>
    </source>
</reference>
<dbReference type="GO" id="GO:0006633">
    <property type="term" value="P:fatty acid biosynthetic process"/>
    <property type="evidence" value="ECO:0007669"/>
    <property type="project" value="InterPro"/>
</dbReference>
<dbReference type="Pfam" id="PF16197">
    <property type="entry name" value="KAsynt_C_assoc"/>
    <property type="match status" value="2"/>
</dbReference>
<keyword evidence="3" id="KW-0596">Phosphopantetheine</keyword>
<feature type="domain" description="Ketosynthase family 3 (KS3)" evidence="12">
    <location>
        <begin position="40"/>
        <end position="468"/>
    </location>
</feature>
<dbReference type="Gene3D" id="3.40.50.1820">
    <property type="entry name" value="alpha/beta hydrolase"/>
    <property type="match status" value="1"/>
</dbReference>
<dbReference type="PROSITE" id="PS00012">
    <property type="entry name" value="PHOSPHOPANTETHEINE"/>
    <property type="match status" value="1"/>
</dbReference>
<dbReference type="InterPro" id="IPR036291">
    <property type="entry name" value="NAD(P)-bd_dom_sf"/>
</dbReference>
<organism evidence="14 15">
    <name type="scientific">Streptomyces albus (strain ATCC 21838 / DSM 41398 / FERM P-419 / JCM 4703 / NBRC 107858)</name>
    <dbReference type="NCBI Taxonomy" id="1081613"/>
    <lineage>
        <taxon>Bacteria</taxon>
        <taxon>Bacillati</taxon>
        <taxon>Actinomycetota</taxon>
        <taxon>Actinomycetes</taxon>
        <taxon>Kitasatosporales</taxon>
        <taxon>Streptomycetaceae</taxon>
        <taxon>Streptomyces</taxon>
    </lineage>
</organism>
<evidence type="ECO:0000256" key="2">
    <source>
        <dbReference type="ARBA" id="ARBA00004792"/>
    </source>
</evidence>
<dbReference type="InterPro" id="IPR018201">
    <property type="entry name" value="Ketoacyl_synth_AS"/>
</dbReference>
<feature type="region of interest" description="N-terminal hotdog fold" evidence="9">
    <location>
        <begin position="2652"/>
        <end position="2773"/>
    </location>
</feature>
<dbReference type="Pfam" id="PF02801">
    <property type="entry name" value="Ketoacyl-synt_C"/>
    <property type="match status" value="2"/>
</dbReference>
<dbReference type="SMART" id="SM01294">
    <property type="entry name" value="PKS_PP_betabranch"/>
    <property type="match status" value="2"/>
</dbReference>
<feature type="region of interest" description="Disordered" evidence="10">
    <location>
        <begin position="1324"/>
        <end position="1349"/>
    </location>
</feature>
<dbReference type="InterPro" id="IPR049900">
    <property type="entry name" value="PKS_mFAS_DH"/>
</dbReference>
<dbReference type="SUPFAM" id="SSF47336">
    <property type="entry name" value="ACP-like"/>
    <property type="match status" value="2"/>
</dbReference>
<dbReference type="InterPro" id="IPR020841">
    <property type="entry name" value="PKS_Beta-ketoAc_synthase_dom"/>
</dbReference>
<dbReference type="GO" id="GO:0033068">
    <property type="term" value="P:macrolide biosynthetic process"/>
    <property type="evidence" value="ECO:0007669"/>
    <property type="project" value="UniProtKB-ARBA"/>
</dbReference>
<dbReference type="GO" id="GO:0031177">
    <property type="term" value="F:phosphopantetheine binding"/>
    <property type="evidence" value="ECO:0007669"/>
    <property type="project" value="InterPro"/>
</dbReference>
<dbReference type="InterPro" id="IPR009081">
    <property type="entry name" value="PP-bd_ACP"/>
</dbReference>
<dbReference type="InterPro" id="IPR032821">
    <property type="entry name" value="PKS_assoc"/>
</dbReference>
<dbReference type="InterPro" id="IPR049551">
    <property type="entry name" value="PKS_DH_C"/>
</dbReference>
<dbReference type="SUPFAM" id="SSF55048">
    <property type="entry name" value="Probable ACP-binding domain of malonyl-CoA ACP transacylase"/>
    <property type="match status" value="2"/>
</dbReference>
<dbReference type="InterPro" id="IPR050091">
    <property type="entry name" value="PKS_NRPS_Biosynth_Enz"/>
</dbReference>
<dbReference type="PROSITE" id="PS00606">
    <property type="entry name" value="KS3_1"/>
    <property type="match status" value="2"/>
</dbReference>
<evidence type="ECO:0000256" key="9">
    <source>
        <dbReference type="PROSITE-ProRule" id="PRU01363"/>
    </source>
</evidence>
<dbReference type="InterPro" id="IPR020807">
    <property type="entry name" value="PKS_DH"/>
</dbReference>
<feature type="region of interest" description="C-terminal hotdog fold" evidence="9">
    <location>
        <begin position="1059"/>
        <end position="1196"/>
    </location>
</feature>
<dbReference type="InterPro" id="IPR049552">
    <property type="entry name" value="PKS_DH_N"/>
</dbReference>
<evidence type="ECO:0000259" key="11">
    <source>
        <dbReference type="PROSITE" id="PS50075"/>
    </source>
</evidence>
<dbReference type="SMART" id="SM00827">
    <property type="entry name" value="PKS_AT"/>
    <property type="match status" value="2"/>
</dbReference>
<evidence type="ECO:0000256" key="5">
    <source>
        <dbReference type="ARBA" id="ARBA00022679"/>
    </source>
</evidence>
<dbReference type="Gene3D" id="3.40.47.10">
    <property type="match status" value="2"/>
</dbReference>
<dbReference type="KEGG" id="sals:SLNWT_0888"/>
<dbReference type="SUPFAM" id="SSF52151">
    <property type="entry name" value="FabD/lysophospholipase-like"/>
    <property type="match status" value="2"/>
</dbReference>
<evidence type="ECO:0000256" key="3">
    <source>
        <dbReference type="ARBA" id="ARBA00022450"/>
    </source>
</evidence>
<dbReference type="InterPro" id="IPR014043">
    <property type="entry name" value="Acyl_transferase_dom"/>
</dbReference>
<feature type="compositionally biased region" description="Low complexity" evidence="10">
    <location>
        <begin position="1326"/>
        <end position="1349"/>
    </location>
</feature>
<name>A0A0B5EII1_STRA4</name>
<comment type="pathway">
    <text evidence="2">Antibiotic biosynthesis.</text>
</comment>
<evidence type="ECO:0000256" key="1">
    <source>
        <dbReference type="ARBA" id="ARBA00001957"/>
    </source>
</evidence>
<dbReference type="Pfam" id="PF00109">
    <property type="entry name" value="ketoacyl-synt"/>
    <property type="match status" value="2"/>
</dbReference>
<dbReference type="SUPFAM" id="SSF53474">
    <property type="entry name" value="alpha/beta-Hydrolases"/>
    <property type="match status" value="1"/>
</dbReference>
<dbReference type="InterPro" id="IPR006162">
    <property type="entry name" value="Ppantetheine_attach_site"/>
</dbReference>
<sequence length="3727" mass="387589">MSDTQKPMSNEQKLLSYLKRVTSDLDEANKRLKDAEDREHEPIALVGMGCRFPGGVRSPEQLWRLLAEGTDALVPFPADRGWDLAALYDEDPDRAGTSYVREGGFLDGAAEFDPAFFGISPREAKAMDPQQRILLEVAWAALEGAGLDPAALRDSRTGVFMGTNGQDYGALFGALAAEDGLEGYLGTGNAASVLSGRLSYVLGLGGPAVTVDTACSSSLVSLHLAAESLRRSECSLALAGGATVMATPRVFVEFSRQRGLAADGRCKAFAAGADGTGWGEGAGILVLERLSDARRNGHQVLAVLRGSAVNQDGASNGLTAPNGPAQQRVIRQALAQARLTPDQIDAVEAHGTGTTLGDPIEAQALLDTYGRNRPAERPLWLGSVKSNLGHTQAAAGVAGVLKMVLALRHGTLPRTLHIDSPTPHVDWSTGGVQLLTEQREWPALDRPRRAGVSAFGVSGTNAHVILEEAPEGPAEDENHDRPRPPVHTWLLSAATPEALRRRADQLHAHTARHPGHTPADLAHSLARAPRFPHRAAATGTTREDLLTALDDLALREGHSEPTTAFLFTGQGSQRAGMGRELYEAFPVFAEAFDAVCGELDRHLGRSLKAVVFGGDAELLDQTGWAQPALFAVEVALFRLVESWGVRPDFLLGHSIGEIAAAYVAGVFSLADAAQLVAARGRLMQALPSGGAMLAVSVSGEEASRLCAGYVGRVEVAAVNGPLACVLSGDADAVAEIEQAAREAGHRVKRLAVSHAFHSPRMDPMLAEFATVVGGLTLSEPRIPIVSNVTGQLVQPTELTSPDYWVRHVRQTVLFHDGVRTLAREGALVFLELGPEGVLTAAARECLAESASGGHGCTALLRRDRGEAQSVLAAVGELFTYGIDADWAGVLPGRRVELPTYPFARERYWPEPERAGDVAAAGLQGAAHPLLGATVTLAEDEQVLFTGRLALRTHPWLADHAVEGTVFVPGTALVELAVRAGDEVGLGRLDELTIEAPLVLPEQAAVQLQIRLGAPEPDGGRTLALHSRQDGDQWIRHATGRLGAAAAPQLPSLDWPPADAEQVPVEGLYAHLAESGFGYGPAFQGLRAVWRQGQEVYAEVELPEEAGAAHRFGLHPALFDAALHAVGLGEFVTGNRPSLPFSWTGVTLHAAGAEALRVRISPAGQDTVALVAVDPGGAPVVSVEGLALRPVQGATTRRPDSLFQVDWTELPAPEGTPNSASVWVSSAEELAALETVPARVLVSCTGSGHSPAGMVSAAHGLAHRALGLVQDWLAEERYAAAQLVFVTRGALAAVPGEEVPDPAAATVWGLLRSAQAENPGAFRLVDAEGAGPDAPDAGLPTPGTPDTGLPTLTTLDAELPTPASLDAALDAALALDEPQLALRGGRVLAPRLARATAGSEQAASLDPEGTVLITGGTGGLGALLARHLVRVHGVRRLLLVGRRGAGAEGARELVAELAESGGEARLAACDVGDREALAALLASIPAAHPLTAVVHAAGVLDDGVIGSLTPDRLDTVLRPKADAAWHLHELTADRDLAAFVLFSSASGVFGAPGQGSYAAGNVFLDALAQHRAARGLPATSLAWGLWAEGGGMGGRLADGDRGRITGSGLAALTAPQGLALFDRALGHPAPLLVPTPLDLRPSGAEVPPLLRGLIRTATRRPVAGSSGTDPGGTWTAEGVAELVRRQVAAVLGHSGTAAVALDRAFTEQGFDSLTAVELRNRLIAETGTRLTATLVFDHPTPAALIAHLCARLVAGPEAAPAPSPRAPSRTRTEDDPIVVIGMACRYPGGVRSPEDLWELVAAGREGIAGFPEDRGWDLDALFGEPGEAGRSAVREGGFLYGAAEFDAGFFGISPHEALAMDPQQRLLLETAWEAFERAGIDPASVRGSSTGVFAGVMYHDYASGLGEVPEGVDGHLSTGNAGSVLSGRISYALGLEGPALTVDTACSSSLVTLHLAAQALRQGECGLALAGGATVMATPTTFVEFSLQGGLAADGRCKSFAAGADGTGWGEGAGLLLLERLSDARRNGHRVLAVVRGSAVNQDGASNGLTAPNGPSQERVIRQALANSGLREGDIDAVEAHGTGTRLGDPIEAGALLATYGQGREEGRPLWLGSLKSNLGHTQAAAGVGGVIKMVMALREGVLPRTLHAEEPSPHIDWDSGAVSLLTERRDWPATGRPRRAAVSSFGISGTNAHVILEQAPAAQAPAPREPVLPGPAVPWLLSAKSPAALRAQARALAAYAEQRPALDPADLGLSLATTRSAFEYRAAVVAEDRARLLGGLAALAAREPADHLQEGRARQSAAPVFVFPGQGAQWQGMALELLDGAPVFAERLEECARALAPYTDWSPTDVLRGAEGAPGLDRVDVVQPVLWAVMVSLAELWRSCGVRPAAVAGHSQGEIAAACVAGALSLDDGARVVALRSAALRSLAGRGGMAVLPLPLAEARAALPEGVSVAAVNGPRSVVVSGDTAPLAEVLDRVPGARRVSVDYASHSAQVEELEAELARALAPVRPRSAEVPFLSSVTGRWLDGTELDGGYWYRNLRETVRFDEVTRILGESGSHVLIEVSPHPVLVPGLDHPGLGTLRRDEGGTGRFRAALAEAFTQGVEADWGAVFAGARRVDLPTYAFQRERYWLRSTARTGEVASAGVEPLAHPLLGAHLSLAEKDTVVLTGRLSAREDRWLADHAVGGTALLPGTAFAELALQAAARVGAAEISELTLETPLLLPEQGALDLQVTVEAADAGGRRQLAVHARRTGEPWTRHASGTLAPAATTEVPAVDTGWPPRGAEPVPLDGFYPALAEAGLEYGPAFRGLRAAWRHGADLYAEVTAPQDAEAARFALHPALLDAALHAAGLGGLGDGVRLPFSWTGVRLHRPGADTLRVRLSPAGADALALTVLDGSGNLVATVGSLLLRPLATGRLGVQDALFQVDWRRMPVPEAGPYPEAARTVEVDTGAGLRPTLHAALGAVQEFLRAPAAGPLVFVTRRAMDVPGQAPDAEPDPVAAAVWGLLRSAQSEHPGLFRLLDTDGTEPPALLAAAVRGLDEPGLALRGGAAHAPRLTRAALPAADAEVPWPGGEFGPEGTVLLTGGLGVLGRAVARHLVTAHGVRHLLLVGRSGGGAGTADEVRAELAAAGAESVRLAACDVADRDALAALLATIPAEAPLRGVVHAAGVLDDGVVQSLTPERLDTVLAPKAEGAWNLHELTAGLGLTAFVLFSSASGLLGAPGQASYAAANAHLDALAALRRAQGLPGLSLAWGLWAERGAMTAELDAAEPARNGGVRALSTEEGLALFDAARAQRDPLRVPLRLDTAVLRARAAEEGTPHLLRELLPAPAAKPEADTAPAADLSDPLAVVRAQTAAVLGHASADEVEADRKFLELGFDSLTSVRLRNRLNTATGLSLTATAIFDHPTPAQLAAHLATLLGASPGAPRQPAESGGPVAALYRAACAEGRIEAATDLLVAAARLRPAFTWQPGDADQAPLEAVRLAASHRHSEDEDEDAGGLPLFALPSLTALSSPHQYARFGAALRERRALSVLPLPGYVDGEALPADLGSLVGRVAEALGQHAGGGPFALAGYSSGGWLAHAVAARLEELGAPARALVLLDTFLPGDAADPAFRGEMVSAMFAREEDFGWATDARLTAMGGYFGLFHRWEPAPLATPVLLVRAERSLTGDHRPRWPGPHTPVDVPGDHFTMLEQEAAAAAGAVDAWLRTAPGAQRTEGERTRP</sequence>
<dbReference type="GO" id="GO:0004312">
    <property type="term" value="F:fatty acid synthase activity"/>
    <property type="evidence" value="ECO:0007669"/>
    <property type="project" value="TreeGrafter"/>
</dbReference>
<feature type="active site" description="Proton acceptor; for dehydratase activity" evidence="9">
    <location>
        <position position="959"/>
    </location>
</feature>
<accession>A0A0B5EII1</accession>
<dbReference type="SMART" id="SM00825">
    <property type="entry name" value="PKS_KS"/>
    <property type="match status" value="2"/>
</dbReference>
<gene>
    <name evidence="14" type="ORF">SLNWT_0888</name>
</gene>
<dbReference type="PROSITE" id="PS52019">
    <property type="entry name" value="PKS_MFAS_DH"/>
    <property type="match status" value="2"/>
</dbReference>
<dbReference type="InterPro" id="IPR020806">
    <property type="entry name" value="PKS_PP-bd"/>
</dbReference>
<dbReference type="Pfam" id="PF08659">
    <property type="entry name" value="KR"/>
    <property type="match status" value="2"/>
</dbReference>
<feature type="region of interest" description="C-terminal hotdog fold" evidence="9">
    <location>
        <begin position="2786"/>
        <end position="2920"/>
    </location>
</feature>
<feature type="domain" description="Carrier" evidence="11">
    <location>
        <begin position="3348"/>
        <end position="3423"/>
    </location>
</feature>
<dbReference type="Pfam" id="PF00975">
    <property type="entry name" value="Thioesterase"/>
    <property type="match status" value="1"/>
</dbReference>
<keyword evidence="6" id="KW-0045">Antibiotic biosynthesis</keyword>
<dbReference type="InterPro" id="IPR020802">
    <property type="entry name" value="TesA-like"/>
</dbReference>
<dbReference type="InterPro" id="IPR029058">
    <property type="entry name" value="AB_hydrolase_fold"/>
</dbReference>
<keyword evidence="7" id="KW-0511">Multifunctional enzyme</keyword>
<evidence type="ECO:0000256" key="8">
    <source>
        <dbReference type="ARBA" id="ARBA00023315"/>
    </source>
</evidence>
<dbReference type="Pfam" id="PF22953">
    <property type="entry name" value="SpnB_Rossmann"/>
    <property type="match status" value="2"/>
</dbReference>
<keyword evidence="8" id="KW-0012">Acyltransferase</keyword>
<dbReference type="InterPro" id="IPR016036">
    <property type="entry name" value="Malonyl_transacylase_ACP-bd"/>
</dbReference>
<dbReference type="InterPro" id="IPR042104">
    <property type="entry name" value="PKS_dehydratase_sf"/>
</dbReference>
<feature type="active site" description="Proton donor; for dehydratase activity" evidence="9">
    <location>
        <position position="2845"/>
    </location>
</feature>
<evidence type="ECO:0000256" key="10">
    <source>
        <dbReference type="SAM" id="MobiDB-lite"/>
    </source>
</evidence>